<reference evidence="2 3" key="1">
    <citation type="journal article" date="2019" name="Antonie Van Leeuwenhoek">
        <title>Description of 'Ca. Methylobacter oryzae' KRF1, a novel species from the environmentally important Methylobacter clade 2.</title>
        <authorList>
            <person name="Khatri K."/>
            <person name="Mohite J.A."/>
            <person name="Pandit P.S."/>
            <person name="Bahulikar R."/>
            <person name="Rahalkar M.C."/>
        </authorList>
    </citation>
    <scope>NUCLEOTIDE SEQUENCE [LARGE SCALE GENOMIC DNA]</scope>
    <source>
        <strain evidence="2 3">KRF1</strain>
    </source>
</reference>
<accession>A0ABY3CCX2</accession>
<dbReference type="EMBL" id="RYFG02000063">
    <property type="protein sequence ID" value="TRW98939.1"/>
    <property type="molecule type" value="Genomic_DNA"/>
</dbReference>
<protein>
    <submittedName>
        <fullName evidence="2">Phage holin family protein</fullName>
    </submittedName>
</protein>
<evidence type="ECO:0000256" key="1">
    <source>
        <dbReference type="SAM" id="Phobius"/>
    </source>
</evidence>
<keyword evidence="1" id="KW-0812">Transmembrane</keyword>
<dbReference type="RefSeq" id="WP_127030678.1">
    <property type="nucleotide sequence ID" value="NZ_RYFG02000063.1"/>
</dbReference>
<organism evidence="2 3">
    <name type="scientific">Candidatus Methylobacter oryzae</name>
    <dbReference type="NCBI Taxonomy" id="2497749"/>
    <lineage>
        <taxon>Bacteria</taxon>
        <taxon>Pseudomonadati</taxon>
        <taxon>Pseudomonadota</taxon>
        <taxon>Gammaproteobacteria</taxon>
        <taxon>Methylococcales</taxon>
        <taxon>Methylococcaceae</taxon>
        <taxon>Methylobacter</taxon>
    </lineage>
</organism>
<dbReference type="Proteomes" id="UP000733744">
    <property type="component" value="Unassembled WGS sequence"/>
</dbReference>
<evidence type="ECO:0000313" key="2">
    <source>
        <dbReference type="EMBL" id="TRW98939.1"/>
    </source>
</evidence>
<comment type="caution">
    <text evidence="2">The sequence shown here is derived from an EMBL/GenBank/DDBJ whole genome shotgun (WGS) entry which is preliminary data.</text>
</comment>
<evidence type="ECO:0000313" key="3">
    <source>
        <dbReference type="Proteomes" id="UP000733744"/>
    </source>
</evidence>
<keyword evidence="3" id="KW-1185">Reference proteome</keyword>
<proteinExistence type="predicted"/>
<name>A0ABY3CCX2_9GAMM</name>
<feature type="transmembrane region" description="Helical" evidence="1">
    <location>
        <begin position="93"/>
        <end position="117"/>
    </location>
</feature>
<sequence length="147" mass="16080">MERSAVNNETLGQAATEADPVKTAGILDNAQALWRELYGFGHDYFHLIALEARRAGRNLVFMIIAGVMAAVLLIGAWGGLIAAAVMWMIEHGFVASSAILLSVLFNLLLTLVLVAVIHRKSRYLQFPATVHSLRAMPPPVRDNKEES</sequence>
<gene>
    <name evidence="2" type="ORF">EKO24_006945</name>
</gene>
<feature type="transmembrane region" description="Helical" evidence="1">
    <location>
        <begin position="59"/>
        <end position="87"/>
    </location>
</feature>
<keyword evidence="1" id="KW-0472">Membrane</keyword>
<keyword evidence="1" id="KW-1133">Transmembrane helix</keyword>